<dbReference type="Gene3D" id="1.25.40.10">
    <property type="entry name" value="Tetratricopeptide repeat domain"/>
    <property type="match status" value="1"/>
</dbReference>
<feature type="repeat" description="TPR" evidence="1">
    <location>
        <begin position="208"/>
        <end position="241"/>
    </location>
</feature>
<protein>
    <recommendedName>
        <fullName evidence="4">Tetratricopeptide repeat-containing protein</fullName>
    </recommendedName>
</protein>
<keyword evidence="3" id="KW-1185">Reference proteome</keyword>
<dbReference type="PROSITE" id="PS51257">
    <property type="entry name" value="PROKAR_LIPOPROTEIN"/>
    <property type="match status" value="1"/>
</dbReference>
<reference evidence="2 3" key="1">
    <citation type="submission" date="2021-03" db="EMBL/GenBank/DDBJ databases">
        <title>Novel species identification of genus Shewanella.</title>
        <authorList>
            <person name="Liu G."/>
            <person name="Zhang Q."/>
        </authorList>
    </citation>
    <scope>NUCLEOTIDE SEQUENCE [LARGE SCALE GENOMIC DNA]</scope>
    <source>
        <strain evidence="2 3">FJAT-51800</strain>
    </source>
</reference>
<dbReference type="Proteomes" id="UP000662770">
    <property type="component" value="Chromosome"/>
</dbReference>
<name>A0ABX7QPW6_9GAMM</name>
<dbReference type="PROSITE" id="PS50005">
    <property type="entry name" value="TPR"/>
    <property type="match status" value="1"/>
</dbReference>
<dbReference type="RefSeq" id="WP_207354303.1">
    <property type="nucleotide sequence ID" value="NZ_CP071503.1"/>
</dbReference>
<dbReference type="SUPFAM" id="SSF48452">
    <property type="entry name" value="TPR-like"/>
    <property type="match status" value="1"/>
</dbReference>
<evidence type="ECO:0000313" key="2">
    <source>
        <dbReference type="EMBL" id="QSX33067.1"/>
    </source>
</evidence>
<sequence length="458" mass="50365">MMFNRLRELGHFTITTLLPALVALALSGCAYHGVLTSYPASIAPLKTGLDSSAPAVLPDTFKQGLQSADQLLYAEEAGRVAQIQGDFDGSINYFKQAIARYEKLDERALVSLSNVGANSSSYFVNDKVIPYEGNSSERIMLHQYQALNYLMLNQLSAAQVELRKTNELQTLQQQALEDDDKKAQKLASGEVSAQVEQLKALGDTPLNPAGYYLTGLLHELFNEPNDAYIDYRKAAELAPNNPALQHNLLRLAKLLSMPQLEEFSARWGEPNLPKQGQGRIVIISERGFVASKMAVDLTLPIDGKLMSIALPSYQGLPSLTPLPQVNLGDNSMPFAELSNISSIAAAELSAELPSIYWRQAARLATKTSMVNQTERDTPASLLGNVLLQAYNVLTEQADLRSWLTLPAQVDLLDNFIQQGQYQLHYGAQQQTVSVVAGQTTLVWIIDTGNMVRFYTKSL</sequence>
<organism evidence="2 3">
    <name type="scientific">Shewanella avicenniae</name>
    <dbReference type="NCBI Taxonomy" id="2814294"/>
    <lineage>
        <taxon>Bacteria</taxon>
        <taxon>Pseudomonadati</taxon>
        <taxon>Pseudomonadota</taxon>
        <taxon>Gammaproteobacteria</taxon>
        <taxon>Alteromonadales</taxon>
        <taxon>Shewanellaceae</taxon>
        <taxon>Shewanella</taxon>
    </lineage>
</organism>
<proteinExistence type="predicted"/>
<accession>A0ABX7QPW6</accession>
<keyword evidence="1" id="KW-0802">TPR repeat</keyword>
<gene>
    <name evidence="2" type="ORF">JYB87_15230</name>
</gene>
<evidence type="ECO:0000256" key="1">
    <source>
        <dbReference type="PROSITE-ProRule" id="PRU00339"/>
    </source>
</evidence>
<dbReference type="SMART" id="SM00028">
    <property type="entry name" value="TPR"/>
    <property type="match status" value="2"/>
</dbReference>
<evidence type="ECO:0000313" key="3">
    <source>
        <dbReference type="Proteomes" id="UP000662770"/>
    </source>
</evidence>
<dbReference type="EMBL" id="CP071503">
    <property type="protein sequence ID" value="QSX33067.1"/>
    <property type="molecule type" value="Genomic_DNA"/>
</dbReference>
<evidence type="ECO:0008006" key="4">
    <source>
        <dbReference type="Google" id="ProtNLM"/>
    </source>
</evidence>
<dbReference type="InterPro" id="IPR019734">
    <property type="entry name" value="TPR_rpt"/>
</dbReference>
<dbReference type="InterPro" id="IPR011990">
    <property type="entry name" value="TPR-like_helical_dom_sf"/>
</dbReference>